<evidence type="ECO:0000256" key="1">
    <source>
        <dbReference type="SAM" id="SignalP"/>
    </source>
</evidence>
<accession>A0A927WQ84</accession>
<sequence length="265" mass="30035">MVVLKRLYVLLMAAWLCAGVVSAAPLQVQEQLEILARTAKAENGWFVQPTQAADWNKWHYAVTDLDHDGNLEILLAKAGSFDGTQELRCEEFNEGKWTRHGGIHLVGGSHMPDILTGEEAGQFTVLYDAQKKRYIYLFTETIMHGEFEAVHTRYALWLNGVLQIEELGFSTWQLSGYDGSVKQHYYLPQWRTAATEGAQRIGAKRYAQLAQERFPNCVEKPAKIKWIKAEELWPLITSGKAYNRLDDSFAVFTESTLAANDTLPH</sequence>
<dbReference type="EMBL" id="SVBY01000109">
    <property type="protein sequence ID" value="MBE6093614.1"/>
    <property type="molecule type" value="Genomic_DNA"/>
</dbReference>
<dbReference type="AlphaFoldDB" id="A0A927WQ84"/>
<feature type="chain" id="PRO_5037002743" description="VCBS repeat-containing protein" evidence="1">
    <location>
        <begin position="24"/>
        <end position="265"/>
    </location>
</feature>
<keyword evidence="1" id="KW-0732">Signal</keyword>
<reference evidence="2" key="1">
    <citation type="submission" date="2019-04" db="EMBL/GenBank/DDBJ databases">
        <title>Evolution of Biomass-Degrading Anaerobic Consortia Revealed by Metagenomics.</title>
        <authorList>
            <person name="Peng X."/>
        </authorList>
    </citation>
    <scope>NUCLEOTIDE SEQUENCE</scope>
    <source>
        <strain evidence="2">SIG240</strain>
    </source>
</reference>
<feature type="signal peptide" evidence="1">
    <location>
        <begin position="1"/>
        <end position="23"/>
    </location>
</feature>
<evidence type="ECO:0000313" key="3">
    <source>
        <dbReference type="Proteomes" id="UP000761380"/>
    </source>
</evidence>
<name>A0A927WQ84_SELRU</name>
<evidence type="ECO:0000313" key="2">
    <source>
        <dbReference type="EMBL" id="MBE6093614.1"/>
    </source>
</evidence>
<evidence type="ECO:0008006" key="4">
    <source>
        <dbReference type="Google" id="ProtNLM"/>
    </source>
</evidence>
<proteinExistence type="predicted"/>
<protein>
    <recommendedName>
        <fullName evidence="4">VCBS repeat-containing protein</fullName>
    </recommendedName>
</protein>
<organism evidence="2 3">
    <name type="scientific">Selenomonas ruminantium</name>
    <dbReference type="NCBI Taxonomy" id="971"/>
    <lineage>
        <taxon>Bacteria</taxon>
        <taxon>Bacillati</taxon>
        <taxon>Bacillota</taxon>
        <taxon>Negativicutes</taxon>
        <taxon>Selenomonadales</taxon>
        <taxon>Selenomonadaceae</taxon>
        <taxon>Selenomonas</taxon>
    </lineage>
</organism>
<dbReference type="Proteomes" id="UP000761380">
    <property type="component" value="Unassembled WGS sequence"/>
</dbReference>
<comment type="caution">
    <text evidence="2">The sequence shown here is derived from an EMBL/GenBank/DDBJ whole genome shotgun (WGS) entry which is preliminary data.</text>
</comment>
<gene>
    <name evidence="2" type="ORF">E7201_10720</name>
</gene>